<keyword evidence="4" id="KW-1185">Reference proteome</keyword>
<proteinExistence type="predicted"/>
<feature type="coiled-coil region" evidence="1">
    <location>
        <begin position="299"/>
        <end position="327"/>
    </location>
</feature>
<dbReference type="RefSeq" id="WP_262568478.1">
    <property type="nucleotide sequence ID" value="NZ_JAPFCC010000001.1"/>
</dbReference>
<dbReference type="Proteomes" id="UP001209854">
    <property type="component" value="Unassembled WGS sequence"/>
</dbReference>
<evidence type="ECO:0000313" key="3">
    <source>
        <dbReference type="EMBL" id="MCW7553659.1"/>
    </source>
</evidence>
<dbReference type="GO" id="GO:0006508">
    <property type="term" value="P:proteolysis"/>
    <property type="evidence" value="ECO:0007669"/>
    <property type="project" value="UniProtKB-KW"/>
</dbReference>
<evidence type="ECO:0000313" key="4">
    <source>
        <dbReference type="Proteomes" id="UP001209854"/>
    </source>
</evidence>
<keyword evidence="1" id="KW-0175">Coiled coil</keyword>
<keyword evidence="3" id="KW-0378">Hydrolase</keyword>
<sequence>MIKTPPFPMLRIQLGEDDQQHRYRVLSESALSLVEGKTKSWETLTRTGSFWHPEYGRFQITHDVLRKLIENFDSGTYGQDVFIDVGHKPENGSAGEILKLRLDGNKLRALIEWSPLGIDAVRNKGFSYFSVDYTENFVDNENRNEHGPLLFGAGLVVRPHVKNLDRVVLAESDTGPLSIHERLARQLSQTDGNTTMWKELLKAMRKALAEKKLGENLQTQFVQLAEKMLEGIKDEAKAKLIISSVQSGAIQLSEEFEKAGKGGSFTIKLDEDFAGLSDPDSGGTGDNKDKPKTLSESDVKRILKEAADAETEKARQLQETRDNKKKVLTEAIEGAEGLDDSVKGSLKKELSELITPEMSDDQIKALAEREIKHANEQATARKLSEMGFPVNTPAGRVQVSNASASEATRLQSLQHEQLRGTSAYLNGEIRLAEDKKLPLFAKEVLKVFDAQFGDKITNAVRTLSEGGPTNMNHVDLPVGFQREVIREALSDLNVLQLVSTFVDPSATVATQIPYEERQTGGVRHDGIVFERGSIPKAGVRQRMHTAYINAVKLAIDVSNEVMHFSKSAGINWDAWARNLASASRLMREILCRRIANEMQRAADAYQAQAKADETVTLDGGVYKTDEFPIVREKRVFDLQGNQIGDAMNPIKVTDNGNGLTAYDGSDKQPAGTYYAIASYNLGYVVLVSEKGQAKSAAGTVKISYSYATNVKKVDSDVPADTKKEVHLNNLIQAIGSRKAILSGERFVQPNFLLMSPTLNDTCTNAEQFTFQARRDGSDTSNDGDLTRVKAIPAFGTNAPGIDLGDERILMGQRGVTSYTVAKPWMMSEPVEARDEHGNLTGAKESYGEEYNAIDTPPALYGRFTSVLFYSFSNR</sequence>
<organism evidence="3 4">
    <name type="scientific">Endozoicomonas gorgoniicola</name>
    <dbReference type="NCBI Taxonomy" id="1234144"/>
    <lineage>
        <taxon>Bacteria</taxon>
        <taxon>Pseudomonadati</taxon>
        <taxon>Pseudomonadota</taxon>
        <taxon>Gammaproteobacteria</taxon>
        <taxon>Oceanospirillales</taxon>
        <taxon>Endozoicomonadaceae</taxon>
        <taxon>Endozoicomonas</taxon>
    </lineage>
</organism>
<comment type="caution">
    <text evidence="3">The sequence shown here is derived from an EMBL/GenBank/DDBJ whole genome shotgun (WGS) entry which is preliminary data.</text>
</comment>
<accession>A0ABT3MWA2</accession>
<protein>
    <submittedName>
        <fullName evidence="3">Phage protease</fullName>
    </submittedName>
</protein>
<reference evidence="3 4" key="1">
    <citation type="submission" date="2022-10" db="EMBL/GenBank/DDBJ databases">
        <title>High-quality genome sequences of two octocoral-associated bacteria, Endozoicomonas euniceicola EF212 and Endozoicomonas gorgoniicola PS125.</title>
        <authorList>
            <person name="Chiou Y.-J."/>
            <person name="Chen Y.-H."/>
        </authorList>
    </citation>
    <scope>NUCLEOTIDE SEQUENCE [LARGE SCALE GENOMIC DNA]</scope>
    <source>
        <strain evidence="3 4">PS125</strain>
    </source>
</reference>
<keyword evidence="3" id="KW-0645">Protease</keyword>
<gene>
    <name evidence="3" type="ORF">NX722_13680</name>
</gene>
<dbReference type="GO" id="GO:0008233">
    <property type="term" value="F:peptidase activity"/>
    <property type="evidence" value="ECO:0007669"/>
    <property type="project" value="UniProtKB-KW"/>
</dbReference>
<dbReference type="EMBL" id="JAPFCC010000001">
    <property type="protein sequence ID" value="MCW7553659.1"/>
    <property type="molecule type" value="Genomic_DNA"/>
</dbReference>
<feature type="region of interest" description="Disordered" evidence="2">
    <location>
        <begin position="272"/>
        <end position="299"/>
    </location>
</feature>
<evidence type="ECO:0000256" key="2">
    <source>
        <dbReference type="SAM" id="MobiDB-lite"/>
    </source>
</evidence>
<feature type="compositionally biased region" description="Basic and acidic residues" evidence="2">
    <location>
        <begin position="286"/>
        <end position="299"/>
    </location>
</feature>
<name>A0ABT3MWA2_9GAMM</name>
<evidence type="ECO:0000256" key="1">
    <source>
        <dbReference type="SAM" id="Coils"/>
    </source>
</evidence>